<dbReference type="EMBL" id="JAHFZB010000043">
    <property type="protein sequence ID" value="KAK6468580.1"/>
    <property type="molecule type" value="Genomic_DNA"/>
</dbReference>
<keyword evidence="1" id="KW-0812">Transmembrane</keyword>
<protein>
    <submittedName>
        <fullName evidence="3">Claudin domain-containing protein 1-like</fullName>
    </submittedName>
</protein>
<sequence>MDNRFATALVIASVLSLLSAVYLSAAIGTDSWYEYHSLPPGADNGTTDFGQMKEDFLESEFDEKAYSDTLFKLNGTLGLWKRCIVVSSDLYWYRSPDPKMVTQCVSFSLQNQFAPKYQEPGNHNSGEDLTRTYLSCATDQFLLPRSSVWGSCFFSGHRYVCCACRSMYPTMGTGVLHLLAGKSPKTGGFCTLGAIGCFVAGVQLLHSRLELPDGGPRGEYGWSFWLAAVSAPLQFMAASLFIWASRSSRKEYSRLQAYRVA</sequence>
<dbReference type="PANTHER" id="PTHR14347:SF3">
    <property type="entry name" value="CLAUDIN DOMAIN-CONTAINING PROTEIN 1"/>
    <property type="match status" value="1"/>
</dbReference>
<dbReference type="PANTHER" id="PTHR14347">
    <property type="entry name" value="CLAUDIN DOMAIN-CONTAINING PROTEIN 1"/>
    <property type="match status" value="1"/>
</dbReference>
<reference evidence="3 4" key="1">
    <citation type="submission" date="2021-05" db="EMBL/GenBank/DDBJ databases">
        <authorList>
            <person name="Zahm M."/>
            <person name="Klopp C."/>
            <person name="Cabau C."/>
            <person name="Kuhl H."/>
            <person name="Suciu R."/>
            <person name="Ciorpac M."/>
            <person name="Holostenco D."/>
            <person name="Gessner J."/>
            <person name="Wuertz S."/>
            <person name="Hohne C."/>
            <person name="Stock M."/>
            <person name="Gislard M."/>
            <person name="Lluch J."/>
            <person name="Milhes M."/>
            <person name="Lampietro C."/>
            <person name="Lopez Roques C."/>
            <person name="Donnadieu C."/>
            <person name="Du K."/>
            <person name="Schartl M."/>
            <person name="Guiguen Y."/>
        </authorList>
    </citation>
    <scope>NUCLEOTIDE SEQUENCE [LARGE SCALE GENOMIC DNA]</scope>
    <source>
        <strain evidence="3">Hh-F2</strain>
        <tissue evidence="3">Blood</tissue>
    </source>
</reference>
<accession>A0ABR0Y8L7</accession>
<organism evidence="3 4">
    <name type="scientific">Huso huso</name>
    <name type="common">Beluga</name>
    <name type="synonym">Acipenser huso</name>
    <dbReference type="NCBI Taxonomy" id="61971"/>
    <lineage>
        <taxon>Eukaryota</taxon>
        <taxon>Metazoa</taxon>
        <taxon>Chordata</taxon>
        <taxon>Craniata</taxon>
        <taxon>Vertebrata</taxon>
        <taxon>Euteleostomi</taxon>
        <taxon>Actinopterygii</taxon>
        <taxon>Chondrostei</taxon>
        <taxon>Acipenseriformes</taxon>
        <taxon>Acipenseridae</taxon>
        <taxon>Huso</taxon>
    </lineage>
</organism>
<keyword evidence="4" id="KW-1185">Reference proteome</keyword>
<dbReference type="Proteomes" id="UP001369086">
    <property type="component" value="Unassembled WGS sequence"/>
</dbReference>
<gene>
    <name evidence="3" type="ORF">HHUSO_G33326</name>
</gene>
<evidence type="ECO:0000313" key="4">
    <source>
        <dbReference type="Proteomes" id="UP001369086"/>
    </source>
</evidence>
<comment type="caution">
    <text evidence="3">The sequence shown here is derived from an EMBL/GenBank/DDBJ whole genome shotgun (WGS) entry which is preliminary data.</text>
</comment>
<evidence type="ECO:0000313" key="3">
    <source>
        <dbReference type="EMBL" id="KAK6468580.1"/>
    </source>
</evidence>
<dbReference type="InterPro" id="IPR042356">
    <property type="entry name" value="CLDN1"/>
</dbReference>
<proteinExistence type="predicted"/>
<keyword evidence="2" id="KW-0732">Signal</keyword>
<evidence type="ECO:0000256" key="1">
    <source>
        <dbReference type="SAM" id="Phobius"/>
    </source>
</evidence>
<feature type="chain" id="PRO_5045986886" evidence="2">
    <location>
        <begin position="21"/>
        <end position="261"/>
    </location>
</feature>
<dbReference type="Gene3D" id="1.20.140.150">
    <property type="match status" value="1"/>
</dbReference>
<name>A0ABR0Y8L7_HUSHU</name>
<feature type="signal peptide" evidence="2">
    <location>
        <begin position="1"/>
        <end position="20"/>
    </location>
</feature>
<feature type="transmembrane region" description="Helical" evidence="1">
    <location>
        <begin position="222"/>
        <end position="244"/>
    </location>
</feature>
<evidence type="ECO:0000256" key="2">
    <source>
        <dbReference type="SAM" id="SignalP"/>
    </source>
</evidence>
<keyword evidence="1" id="KW-0472">Membrane</keyword>
<keyword evidence="1" id="KW-1133">Transmembrane helix</keyword>